<protein>
    <submittedName>
        <fullName evidence="1">Uncharacterized protein</fullName>
    </submittedName>
</protein>
<dbReference type="EMBL" id="WNYA01004138">
    <property type="protein sequence ID" value="KAG8542978.1"/>
    <property type="molecule type" value="Genomic_DNA"/>
</dbReference>
<evidence type="ECO:0000313" key="2">
    <source>
        <dbReference type="Proteomes" id="UP000824782"/>
    </source>
</evidence>
<dbReference type="Proteomes" id="UP000824782">
    <property type="component" value="Unassembled WGS sequence"/>
</dbReference>
<dbReference type="AlphaFoldDB" id="A0AAV6Z9Q2"/>
<comment type="caution">
    <text evidence="1">The sequence shown here is derived from an EMBL/GenBank/DDBJ whole genome shotgun (WGS) entry which is preliminary data.</text>
</comment>
<organism evidence="1 2">
    <name type="scientific">Engystomops pustulosus</name>
    <name type="common">Tungara frog</name>
    <name type="synonym">Physalaemus pustulosus</name>
    <dbReference type="NCBI Taxonomy" id="76066"/>
    <lineage>
        <taxon>Eukaryota</taxon>
        <taxon>Metazoa</taxon>
        <taxon>Chordata</taxon>
        <taxon>Craniata</taxon>
        <taxon>Vertebrata</taxon>
        <taxon>Euteleostomi</taxon>
        <taxon>Amphibia</taxon>
        <taxon>Batrachia</taxon>
        <taxon>Anura</taxon>
        <taxon>Neobatrachia</taxon>
        <taxon>Hyloidea</taxon>
        <taxon>Leptodactylidae</taxon>
        <taxon>Leiuperinae</taxon>
        <taxon>Engystomops</taxon>
    </lineage>
</organism>
<name>A0AAV6Z9Q2_ENGPU</name>
<keyword evidence="2" id="KW-1185">Reference proteome</keyword>
<reference evidence="1" key="1">
    <citation type="thesis" date="2020" institute="ProQuest LLC" country="789 East Eisenhower Parkway, Ann Arbor, MI, USA">
        <title>Comparative Genomics and Chromosome Evolution.</title>
        <authorList>
            <person name="Mudd A.B."/>
        </authorList>
    </citation>
    <scope>NUCLEOTIDE SEQUENCE</scope>
    <source>
        <strain evidence="1">237g6f4</strain>
        <tissue evidence="1">Blood</tissue>
    </source>
</reference>
<gene>
    <name evidence="1" type="ORF">GDO81_025676</name>
</gene>
<proteinExistence type="predicted"/>
<evidence type="ECO:0000313" key="1">
    <source>
        <dbReference type="EMBL" id="KAG8542978.1"/>
    </source>
</evidence>
<sequence length="47" mass="5158">MLRRWSCDWCRSSSMARLVVVPAIPVDLLDQTWDSLRPLSAPSAGGG</sequence>
<accession>A0AAV6Z9Q2</accession>